<gene>
    <name evidence="4" type="ORF">MERR_LOCUS44633</name>
</gene>
<proteinExistence type="predicted"/>
<evidence type="ECO:0000259" key="3">
    <source>
        <dbReference type="Pfam" id="PF03078"/>
    </source>
</evidence>
<feature type="domain" description="Arabidopsis retrotransposon Orf1 C-terminal" evidence="3">
    <location>
        <begin position="218"/>
        <end position="472"/>
    </location>
</feature>
<feature type="compositionally biased region" description="Basic and acidic residues" evidence="2">
    <location>
        <begin position="454"/>
        <end position="476"/>
    </location>
</feature>
<keyword evidence="1" id="KW-0175">Coiled coil</keyword>
<dbReference type="AlphaFoldDB" id="A0A6D2KYW9"/>
<dbReference type="Proteomes" id="UP000467841">
    <property type="component" value="Unassembled WGS sequence"/>
</dbReference>
<dbReference type="OrthoDB" id="1750933at2759"/>
<feature type="region of interest" description="Disordered" evidence="2">
    <location>
        <begin position="454"/>
        <end position="576"/>
    </location>
</feature>
<feature type="compositionally biased region" description="Basic residues" evidence="2">
    <location>
        <begin position="527"/>
        <end position="536"/>
    </location>
</feature>
<feature type="region of interest" description="Disordered" evidence="2">
    <location>
        <begin position="1"/>
        <end position="132"/>
    </location>
</feature>
<keyword evidence="5" id="KW-1185">Reference proteome</keyword>
<feature type="compositionally biased region" description="Basic and acidic residues" evidence="2">
    <location>
        <begin position="509"/>
        <end position="526"/>
    </location>
</feature>
<dbReference type="Pfam" id="PF03078">
    <property type="entry name" value="ATHILA"/>
    <property type="match status" value="2"/>
</dbReference>
<accession>A0A6D2KYW9</accession>
<feature type="coiled-coil region" evidence="1">
    <location>
        <begin position="379"/>
        <end position="406"/>
    </location>
</feature>
<feature type="compositionally biased region" description="Basic and acidic residues" evidence="2">
    <location>
        <begin position="13"/>
        <end position="42"/>
    </location>
</feature>
<organism evidence="4 5">
    <name type="scientific">Microthlaspi erraticum</name>
    <dbReference type="NCBI Taxonomy" id="1685480"/>
    <lineage>
        <taxon>Eukaryota</taxon>
        <taxon>Viridiplantae</taxon>
        <taxon>Streptophyta</taxon>
        <taxon>Embryophyta</taxon>
        <taxon>Tracheophyta</taxon>
        <taxon>Spermatophyta</taxon>
        <taxon>Magnoliopsida</taxon>
        <taxon>eudicotyledons</taxon>
        <taxon>Gunneridae</taxon>
        <taxon>Pentapetalae</taxon>
        <taxon>rosids</taxon>
        <taxon>malvids</taxon>
        <taxon>Brassicales</taxon>
        <taxon>Brassicaceae</taxon>
        <taxon>Coluteocarpeae</taxon>
        <taxon>Microthlaspi</taxon>
    </lineage>
</organism>
<feature type="domain" description="Arabidopsis retrotransposon Orf1 C-terminal" evidence="3">
    <location>
        <begin position="105"/>
        <end position="203"/>
    </location>
</feature>
<feature type="compositionally biased region" description="Low complexity" evidence="2">
    <location>
        <begin position="494"/>
        <end position="505"/>
    </location>
</feature>
<sequence length="653" mass="74419">MTDSEGSRTSQRRMVEGESSNARETRLKMQADLKRMDQRMEGSDAEEYVYSEEQSESERLREERRTKKRNDPISSESEQGEFEIGVNLVQEGGNGSPNEEGEEVNQLVDEDDQEGNQDEPMEEVEEEQEEDELPMYQEHYNALFSMDFVETKHPHDDTMRDLGIFEDVELVLKNMQLGKFFSHRMESYKELTCEFLASMKHHEFDELDRAVWVHLWRRSKAAQIRSPVLRYVHKALANTFFARKATGTINEGEVKLLTMGIKPIISRTRDGKKIRGDRAHAGNLMPLLEQLQAYKVTAYNTRHQRGRKLSVGGVITPILCAAGVQVDKRRSTPPGIGWEIPIQIHPPTAGLSKLLLPNPELTTVLGGTNIDFRPPVYTLVGHEADLQEEEIELDRAEDRAEAQAEDGVQESADLGEPECYYFEEYEAPRMNPSVVAAHKRIGLLQKLTKWQGKAMDKMQKSMDKMVSKIKSLEKKVSGSSSKKKKAPKAPTFPRSRSLLTTQRRLPAQEPHRASSFEPREGEDNTQRRRKTSKARRSSSTTGLDRVQTEETQLDRADGRADQEEPQFEDPDLNTIPCLTRSLPGVDGTPMDSTSYQCFTKAKEATHISTLKKRRKRSHKLVYFVLSFSFSLGEGSRDDLTLFSLFLVFHLSFA</sequence>
<name>A0A6D2KYW9_9BRAS</name>
<evidence type="ECO:0000256" key="1">
    <source>
        <dbReference type="SAM" id="Coils"/>
    </source>
</evidence>
<dbReference type="InterPro" id="IPR004312">
    <property type="entry name" value="ATHILA_Orf1_C"/>
</dbReference>
<reference evidence="4" key="1">
    <citation type="submission" date="2020-01" db="EMBL/GenBank/DDBJ databases">
        <authorList>
            <person name="Mishra B."/>
        </authorList>
    </citation>
    <scope>NUCLEOTIDE SEQUENCE [LARGE SCALE GENOMIC DNA]</scope>
</reference>
<comment type="caution">
    <text evidence="4">The sequence shown here is derived from an EMBL/GenBank/DDBJ whole genome shotgun (WGS) entry which is preliminary data.</text>
</comment>
<evidence type="ECO:0000256" key="2">
    <source>
        <dbReference type="SAM" id="MobiDB-lite"/>
    </source>
</evidence>
<evidence type="ECO:0000313" key="5">
    <source>
        <dbReference type="Proteomes" id="UP000467841"/>
    </source>
</evidence>
<feature type="compositionally biased region" description="Acidic residues" evidence="2">
    <location>
        <begin position="43"/>
        <end position="55"/>
    </location>
</feature>
<feature type="compositionally biased region" description="Basic and acidic residues" evidence="2">
    <location>
        <begin position="546"/>
        <end position="562"/>
    </location>
</feature>
<feature type="compositionally biased region" description="Basic and acidic residues" evidence="2">
    <location>
        <begin position="56"/>
        <end position="71"/>
    </location>
</feature>
<feature type="compositionally biased region" description="Acidic residues" evidence="2">
    <location>
        <begin position="99"/>
        <end position="132"/>
    </location>
</feature>
<protein>
    <recommendedName>
        <fullName evidence="3">Arabidopsis retrotransposon Orf1 C-terminal domain-containing protein</fullName>
    </recommendedName>
</protein>
<dbReference type="EMBL" id="CACVBM020001688">
    <property type="protein sequence ID" value="CAA7057397.1"/>
    <property type="molecule type" value="Genomic_DNA"/>
</dbReference>
<evidence type="ECO:0000313" key="4">
    <source>
        <dbReference type="EMBL" id="CAA7057397.1"/>
    </source>
</evidence>